<feature type="region of interest" description="Disordered" evidence="1">
    <location>
        <begin position="1"/>
        <end position="21"/>
    </location>
</feature>
<sequence>MGAVAGSISSQRDNLHVRRDGRGALESAKRLLRSDRRLAPEGETVTVRVNFLPTETLDETSSMSMDTETAEEAVTSGVAEDHGDSTDASFKSWHDEQSLFAAENEVLGDSEKENTPFVRFTLAGRFVTEDEALPGYLSESDSDDSETTSTAVAISLPEAAVDSMEMRSIDCRKQRRRYVHNSVVIETRPVEEKRTDDEQIASEWVKQPVFTTGSRVSNDRDRSMLPAHAVDLVCGESWQRQRVTAPEPSEPFFWENNAGLTSSITWSCLPTERYPDDEVNVVPVQQAAGHLCLPDSTIMLFDWDDTLLSSTWLSSMGHRVDDSQALPPELSLELEELEDLVIGILKDAQRYGRVCVVTNAETGWVQLSAARFMPRVLRHLDASDIRIISARSVYEMDFPNSPSDWKTQAFRAELEKHPKYPDSLNLLVLGDSVSERDAAHAVRRYWLHDGLVKTVKFVERPTLEQLRRQLGLIHKALPHICAFEGSFDVNLAVD</sequence>
<dbReference type="PANTHER" id="PTHR38899:SF1">
    <property type="entry name" value="PROTEIN KINASE"/>
    <property type="match status" value="1"/>
</dbReference>
<evidence type="ECO:0000313" key="3">
    <source>
        <dbReference type="Proteomes" id="UP000530660"/>
    </source>
</evidence>
<evidence type="ECO:0000256" key="1">
    <source>
        <dbReference type="SAM" id="MobiDB-lite"/>
    </source>
</evidence>
<dbReference type="EMBL" id="VWRR01000005">
    <property type="protein sequence ID" value="KAF6003984.1"/>
    <property type="molecule type" value="Genomic_DNA"/>
</dbReference>
<gene>
    <name evidence="2" type="ORF">F1559_004641</name>
</gene>
<accession>A0A7J7IN39</accession>
<name>A0A7J7IN39_9RHOD</name>
<feature type="region of interest" description="Disordered" evidence="1">
    <location>
        <begin position="59"/>
        <end position="90"/>
    </location>
</feature>
<comment type="caution">
    <text evidence="2">The sequence shown here is derived from an EMBL/GenBank/DDBJ whole genome shotgun (WGS) entry which is preliminary data.</text>
</comment>
<dbReference type="OrthoDB" id="166018at2759"/>
<organism evidence="2 3">
    <name type="scientific">Cyanidiococcus yangmingshanensis</name>
    <dbReference type="NCBI Taxonomy" id="2690220"/>
    <lineage>
        <taxon>Eukaryota</taxon>
        <taxon>Rhodophyta</taxon>
        <taxon>Bangiophyceae</taxon>
        <taxon>Cyanidiales</taxon>
        <taxon>Cyanidiaceae</taxon>
        <taxon>Cyanidiococcus</taxon>
    </lineage>
</organism>
<dbReference type="AlphaFoldDB" id="A0A7J7IN39"/>
<keyword evidence="3" id="KW-1185">Reference proteome</keyword>
<dbReference type="PANTHER" id="PTHR38899">
    <property type="entry name" value="DOMAIN OOKINETE PROTEIN, PUTATIVE-RELATED"/>
    <property type="match status" value="1"/>
</dbReference>
<proteinExistence type="predicted"/>
<dbReference type="Proteomes" id="UP000530660">
    <property type="component" value="Unassembled WGS sequence"/>
</dbReference>
<evidence type="ECO:0000313" key="2">
    <source>
        <dbReference type="EMBL" id="KAF6003984.1"/>
    </source>
</evidence>
<reference evidence="2 3" key="1">
    <citation type="journal article" date="2020" name="J. Phycol.">
        <title>Comparative genome analysis reveals Cyanidiococcus gen. nov., a new extremophilic red algal genus sister to Cyanidioschyzon (Cyanidioschyzonaceae, Rhodophyta).</title>
        <authorList>
            <person name="Liu S.-L."/>
            <person name="Chiang Y.-R."/>
            <person name="Yoon H.S."/>
            <person name="Fu H.-Y."/>
        </authorList>
    </citation>
    <scope>NUCLEOTIDE SEQUENCE [LARGE SCALE GENOMIC DNA]</scope>
    <source>
        <strain evidence="2 3">THAL066</strain>
    </source>
</reference>
<protein>
    <submittedName>
        <fullName evidence="2">Uncharacterized protein</fullName>
    </submittedName>
</protein>